<dbReference type="GO" id="GO:0008080">
    <property type="term" value="F:N-acetyltransferase activity"/>
    <property type="evidence" value="ECO:0007669"/>
    <property type="project" value="TreeGrafter"/>
</dbReference>
<evidence type="ECO:0008006" key="3">
    <source>
        <dbReference type="Google" id="ProtNLM"/>
    </source>
</evidence>
<dbReference type="InterPro" id="IPR052058">
    <property type="entry name" value="Alcohol_O-acetyltransferase"/>
</dbReference>
<dbReference type="Pfam" id="PF07247">
    <property type="entry name" value="AATase"/>
    <property type="match status" value="1"/>
</dbReference>
<dbReference type="EMBL" id="LGUA01000789">
    <property type="protein sequence ID" value="OAX80134.1"/>
    <property type="molecule type" value="Genomic_DNA"/>
</dbReference>
<dbReference type="PANTHER" id="PTHR28037">
    <property type="entry name" value="ALCOHOL O-ACETYLTRANSFERASE 1-RELATED"/>
    <property type="match status" value="1"/>
</dbReference>
<dbReference type="STRING" id="1658172.A0A1B7NTM6"/>
<dbReference type="OrthoDB" id="2150604at2759"/>
<protein>
    <recommendedName>
        <fullName evidence="3">Alcohol acetyltransferase</fullName>
    </recommendedName>
</protein>
<dbReference type="InterPro" id="IPR010828">
    <property type="entry name" value="Atf2/Sli1-like"/>
</dbReference>
<keyword evidence="2" id="KW-1185">Reference proteome</keyword>
<dbReference type="Proteomes" id="UP000091918">
    <property type="component" value="Unassembled WGS sequence"/>
</dbReference>
<dbReference type="Gene3D" id="3.30.559.10">
    <property type="entry name" value="Chloramphenicol acetyltransferase-like domain"/>
    <property type="match status" value="1"/>
</dbReference>
<dbReference type="InterPro" id="IPR023213">
    <property type="entry name" value="CAT-like_dom_sf"/>
</dbReference>
<dbReference type="SUPFAM" id="SSF52777">
    <property type="entry name" value="CoA-dependent acyltransferases"/>
    <property type="match status" value="1"/>
</dbReference>
<evidence type="ECO:0000313" key="2">
    <source>
        <dbReference type="Proteomes" id="UP000091918"/>
    </source>
</evidence>
<evidence type="ECO:0000313" key="1">
    <source>
        <dbReference type="EMBL" id="OAX80134.1"/>
    </source>
</evidence>
<dbReference type="PANTHER" id="PTHR28037:SF1">
    <property type="entry name" value="ALCOHOL O-ACETYLTRANSFERASE 1-RELATED"/>
    <property type="match status" value="1"/>
</dbReference>
<accession>A0A1B7NTM6</accession>
<reference evidence="1 2" key="1">
    <citation type="submission" date="2015-07" db="EMBL/GenBank/DDBJ databases">
        <title>Emmonsia species relationships and genome sequence.</title>
        <authorList>
            <person name="Cuomo C.A."/>
            <person name="Schwartz I.S."/>
            <person name="Kenyon C."/>
            <person name="de Hoog G.S."/>
            <person name="Govender N.P."/>
            <person name="Botha A."/>
            <person name="Moreno L."/>
            <person name="de Vries M."/>
            <person name="Munoz J.F."/>
            <person name="Stielow J.B."/>
        </authorList>
    </citation>
    <scope>NUCLEOTIDE SEQUENCE [LARGE SCALE GENOMIC DNA]</scope>
    <source>
        <strain evidence="1 2">CBS 136260</strain>
    </source>
</reference>
<dbReference type="AlphaFoldDB" id="A0A1B7NTM6"/>
<name>A0A1B7NTM6_9EURO</name>
<gene>
    <name evidence="1" type="ORF">ACJ72_05541</name>
</gene>
<organism evidence="1 2">
    <name type="scientific">Emergomyces africanus</name>
    <dbReference type="NCBI Taxonomy" id="1955775"/>
    <lineage>
        <taxon>Eukaryota</taxon>
        <taxon>Fungi</taxon>
        <taxon>Dikarya</taxon>
        <taxon>Ascomycota</taxon>
        <taxon>Pezizomycotina</taxon>
        <taxon>Eurotiomycetes</taxon>
        <taxon>Eurotiomycetidae</taxon>
        <taxon>Onygenales</taxon>
        <taxon>Ajellomycetaceae</taxon>
        <taxon>Emergomyces</taxon>
    </lineage>
</organism>
<comment type="caution">
    <text evidence="1">The sequence shown here is derived from an EMBL/GenBank/DDBJ whole genome shotgun (WGS) entry which is preliminary data.</text>
</comment>
<proteinExistence type="predicted"/>
<sequence length="481" mass="54056">MVSHTDDCGVIGFEKLRPVGLLERYSTARHYLGFYVNVAVTATYTLPEICPHPARSYIYKACKTLIGQHPTLSAIPVGEETDEPYFVRLPSIDLDNCVFFEERRQRERNPLSNEPPNSDPDLDLEELLHIQHNIPFSPPSPFWRLCVLTNPDHAHVFTASFVFHHAIGDGSSGMAFHKTFLHALHLALSSSSSSVEVVNTIESPKIPLLPNIEELHLMPVSIPFLLSILFKEKIWNKRNPNLWTGSKIAMPLQTEIRHLVLSKSQTVSFRDICRKNRTTVTAALQTLVAGAIFVNLSTHHSQLRCVGAISNRRWLGDSISDDSMGVFVQDFHDSYYRESFFDQEGNFKFPWDEAIRSRGTIKDTINRRGKNAMPNLLKYVTNFHSEVLMSKVGKNREDSYEVSNLGVFRSNLEPDAESRSPRVGRMVFSQSANVTGSALEVSAITGGDGCLALAFSWQKDVVGLHLIDDIMKAVVLHLNII</sequence>